<sequence length="440" mass="44836">MYWTHQLHSPNVCSMPAEPATASRPLLTAVDTPTSTSGTTDPRHLPGSPGLRRTQLALFGAGLATFLLLYSTQALLPNLSANLHLTPGQASWTVSAASIGLAVAVIPISALSERFGRTRIMTLAVFAAVAIALVLPFTGDLGTLTALRALQGVALAGLPATAMAFLAEEVHPSALPSAMGLYVAGNSIGGMSGRLLSGVVAGAYGWRAGLAAVALAALLCAVAFRVLIPRARNFRPGPVNPRALWHTVTGHVANPLLARLFALGLLFMTVFGAVYTVLGYRLVAAPFGLPQALASSIFVVYLVGTVASAASARIGARLGRRGALYAAITTTSAGLLLTLPESLPLTLLGLVLITAGFFTGHCVASAAVGRTATHGRAQASALYLAAYYVGNSLGGAVGADAYHGSGWTGTVSVALTAMLLAAGVTAWGTVSAHRALATAR</sequence>
<evidence type="ECO:0000256" key="5">
    <source>
        <dbReference type="ARBA" id="ARBA00022692"/>
    </source>
</evidence>
<evidence type="ECO:0000313" key="12">
    <source>
        <dbReference type="Proteomes" id="UP000183015"/>
    </source>
</evidence>
<evidence type="ECO:0000256" key="2">
    <source>
        <dbReference type="ARBA" id="ARBA00008335"/>
    </source>
</evidence>
<feature type="transmembrane region" description="Helical" evidence="9">
    <location>
        <begin position="210"/>
        <end position="228"/>
    </location>
</feature>
<evidence type="ECO:0000256" key="9">
    <source>
        <dbReference type="SAM" id="Phobius"/>
    </source>
</evidence>
<feature type="transmembrane region" description="Helical" evidence="9">
    <location>
        <begin position="120"/>
        <end position="137"/>
    </location>
</feature>
<feature type="transmembrane region" description="Helical" evidence="9">
    <location>
        <begin position="322"/>
        <end position="339"/>
    </location>
</feature>
<feature type="transmembrane region" description="Helical" evidence="9">
    <location>
        <begin position="88"/>
        <end position="108"/>
    </location>
</feature>
<feature type="transmembrane region" description="Helical" evidence="9">
    <location>
        <begin position="292"/>
        <end position="310"/>
    </location>
</feature>
<dbReference type="CDD" id="cd17324">
    <property type="entry name" value="MFS_NepI_like"/>
    <property type="match status" value="1"/>
</dbReference>
<dbReference type="InterPro" id="IPR011701">
    <property type="entry name" value="MFS"/>
</dbReference>
<keyword evidence="5 9" id="KW-0812">Transmembrane</keyword>
<dbReference type="eggNOG" id="COG2814">
    <property type="taxonomic scope" value="Bacteria"/>
</dbReference>
<dbReference type="EMBL" id="FOAZ01000005">
    <property type="protein sequence ID" value="SEL09381.1"/>
    <property type="molecule type" value="Genomic_DNA"/>
</dbReference>
<proteinExistence type="inferred from homology"/>
<dbReference type="OrthoDB" id="63984at2"/>
<keyword evidence="6 9" id="KW-1133">Transmembrane helix</keyword>
<feature type="transmembrane region" description="Helical" evidence="9">
    <location>
        <begin position="345"/>
        <end position="369"/>
    </location>
</feature>
<dbReference type="InterPro" id="IPR020846">
    <property type="entry name" value="MFS_dom"/>
</dbReference>
<evidence type="ECO:0000256" key="3">
    <source>
        <dbReference type="ARBA" id="ARBA00022448"/>
    </source>
</evidence>
<name>A0A1H7ME59_STRJI</name>
<evidence type="ECO:0000256" key="7">
    <source>
        <dbReference type="ARBA" id="ARBA00023136"/>
    </source>
</evidence>
<evidence type="ECO:0000256" key="8">
    <source>
        <dbReference type="SAM" id="MobiDB-lite"/>
    </source>
</evidence>
<dbReference type="InterPro" id="IPR036259">
    <property type="entry name" value="MFS_trans_sf"/>
</dbReference>
<dbReference type="STRING" id="235985.SAMN05414137_105329"/>
<dbReference type="PANTHER" id="PTHR43271">
    <property type="entry name" value="BLL2771 PROTEIN"/>
    <property type="match status" value="1"/>
</dbReference>
<dbReference type="Gene3D" id="1.20.1250.20">
    <property type="entry name" value="MFS general substrate transporter like domains"/>
    <property type="match status" value="1"/>
</dbReference>
<keyword evidence="7 9" id="KW-0472">Membrane</keyword>
<comment type="subcellular location">
    <subcellularLocation>
        <location evidence="1">Cell membrane</location>
        <topology evidence="1">Multi-pass membrane protein</topology>
    </subcellularLocation>
</comment>
<feature type="compositionally biased region" description="Low complexity" evidence="8">
    <location>
        <begin position="31"/>
        <end position="40"/>
    </location>
</feature>
<dbReference type="PANTHER" id="PTHR43271:SF1">
    <property type="entry name" value="INNER MEMBRANE TRANSPORT PROTEIN YNFM"/>
    <property type="match status" value="1"/>
</dbReference>
<dbReference type="SUPFAM" id="SSF103473">
    <property type="entry name" value="MFS general substrate transporter"/>
    <property type="match status" value="1"/>
</dbReference>
<dbReference type="PROSITE" id="PS50850">
    <property type="entry name" value="MFS"/>
    <property type="match status" value="1"/>
</dbReference>
<evidence type="ECO:0000313" key="11">
    <source>
        <dbReference type="EMBL" id="SEL09381.1"/>
    </source>
</evidence>
<feature type="transmembrane region" description="Helical" evidence="9">
    <location>
        <begin position="260"/>
        <end position="280"/>
    </location>
</feature>
<feature type="region of interest" description="Disordered" evidence="8">
    <location>
        <begin position="29"/>
        <end position="48"/>
    </location>
</feature>
<comment type="similarity">
    <text evidence="2">Belongs to the major facilitator superfamily.</text>
</comment>
<keyword evidence="4" id="KW-1003">Cell membrane</keyword>
<evidence type="ECO:0000256" key="1">
    <source>
        <dbReference type="ARBA" id="ARBA00004651"/>
    </source>
</evidence>
<feature type="transmembrane region" description="Helical" evidence="9">
    <location>
        <begin position="56"/>
        <end position="76"/>
    </location>
</feature>
<evidence type="ECO:0000256" key="4">
    <source>
        <dbReference type="ARBA" id="ARBA00022475"/>
    </source>
</evidence>
<dbReference type="Proteomes" id="UP000183015">
    <property type="component" value="Unassembled WGS sequence"/>
</dbReference>
<accession>A0A1H7ME59</accession>
<evidence type="ECO:0000256" key="6">
    <source>
        <dbReference type="ARBA" id="ARBA00022989"/>
    </source>
</evidence>
<organism evidence="11 12">
    <name type="scientific">Streptacidiphilus jiangxiensis</name>
    <dbReference type="NCBI Taxonomy" id="235985"/>
    <lineage>
        <taxon>Bacteria</taxon>
        <taxon>Bacillati</taxon>
        <taxon>Actinomycetota</taxon>
        <taxon>Actinomycetes</taxon>
        <taxon>Kitasatosporales</taxon>
        <taxon>Streptomycetaceae</taxon>
        <taxon>Streptacidiphilus</taxon>
    </lineage>
</organism>
<gene>
    <name evidence="11" type="ORF">SAMN05414137_105329</name>
</gene>
<feature type="domain" description="Major facilitator superfamily (MFS) profile" evidence="10">
    <location>
        <begin position="50"/>
        <end position="440"/>
    </location>
</feature>
<reference evidence="12" key="1">
    <citation type="submission" date="2016-10" db="EMBL/GenBank/DDBJ databases">
        <authorList>
            <person name="Varghese N."/>
        </authorList>
    </citation>
    <scope>NUCLEOTIDE SEQUENCE [LARGE SCALE GENOMIC DNA]</scope>
    <source>
        <strain evidence="12">DSM 45096 / BCRC 16803 / CGMCC 4.1857 / CIP 109030 / JCM 12277 / KCTC 19219 / NBRC 100920 / 33214</strain>
    </source>
</reference>
<keyword evidence="12" id="KW-1185">Reference proteome</keyword>
<dbReference type="GO" id="GO:0022857">
    <property type="term" value="F:transmembrane transporter activity"/>
    <property type="evidence" value="ECO:0007669"/>
    <property type="project" value="InterPro"/>
</dbReference>
<protein>
    <submittedName>
        <fullName evidence="11">MFS transporter, YNFM family, putative membrane transport protein</fullName>
    </submittedName>
</protein>
<evidence type="ECO:0000259" key="10">
    <source>
        <dbReference type="PROSITE" id="PS50850"/>
    </source>
</evidence>
<dbReference type="AlphaFoldDB" id="A0A1H7ME59"/>
<keyword evidence="3" id="KW-0813">Transport</keyword>
<dbReference type="Pfam" id="PF07690">
    <property type="entry name" value="MFS_1"/>
    <property type="match status" value="1"/>
</dbReference>
<feature type="transmembrane region" description="Helical" evidence="9">
    <location>
        <begin position="381"/>
        <end position="399"/>
    </location>
</feature>
<feature type="transmembrane region" description="Helical" evidence="9">
    <location>
        <begin position="411"/>
        <end position="430"/>
    </location>
</feature>
<dbReference type="GO" id="GO:0005886">
    <property type="term" value="C:plasma membrane"/>
    <property type="evidence" value="ECO:0007669"/>
    <property type="project" value="UniProtKB-SubCell"/>
</dbReference>